<keyword evidence="1" id="KW-1133">Transmembrane helix</keyword>
<evidence type="ECO:0000256" key="1">
    <source>
        <dbReference type="SAM" id="Phobius"/>
    </source>
</evidence>
<dbReference type="AlphaFoldDB" id="A0A7W5F7C6"/>
<comment type="caution">
    <text evidence="2">The sequence shown here is derived from an EMBL/GenBank/DDBJ whole genome shotgun (WGS) entry which is preliminary data.</text>
</comment>
<gene>
    <name evidence="2" type="ORF">FHS12_000655</name>
</gene>
<reference evidence="2 3" key="1">
    <citation type="submission" date="2020-08" db="EMBL/GenBank/DDBJ databases">
        <title>Genomic Encyclopedia of Type Strains, Phase III (KMG-III): the genomes of soil and plant-associated and newly described type strains.</title>
        <authorList>
            <person name="Whitman W."/>
        </authorList>
    </citation>
    <scope>NUCLEOTIDE SEQUENCE [LARGE SCALE GENOMIC DNA]</scope>
    <source>
        <strain evidence="2 3">CECT 3302</strain>
    </source>
</reference>
<feature type="transmembrane region" description="Helical" evidence="1">
    <location>
        <begin position="21"/>
        <end position="43"/>
    </location>
</feature>
<keyword evidence="1" id="KW-0812">Transmembrane</keyword>
<name>A0A7W5F7C6_9ACTN</name>
<organism evidence="2 3">
    <name type="scientific">Nocardioides albus</name>
    <dbReference type="NCBI Taxonomy" id="1841"/>
    <lineage>
        <taxon>Bacteria</taxon>
        <taxon>Bacillati</taxon>
        <taxon>Actinomycetota</taxon>
        <taxon>Actinomycetes</taxon>
        <taxon>Propionibacteriales</taxon>
        <taxon>Nocardioidaceae</taxon>
        <taxon>Nocardioides</taxon>
    </lineage>
</organism>
<feature type="transmembrane region" description="Helical" evidence="1">
    <location>
        <begin position="179"/>
        <end position="201"/>
    </location>
</feature>
<evidence type="ECO:0000313" key="3">
    <source>
        <dbReference type="Proteomes" id="UP000577707"/>
    </source>
</evidence>
<evidence type="ECO:0000313" key="2">
    <source>
        <dbReference type="EMBL" id="MBB3087732.1"/>
    </source>
</evidence>
<protein>
    <submittedName>
        <fullName evidence="2">Uncharacterized protein</fullName>
    </submittedName>
</protein>
<accession>A0A7W5F7C6</accession>
<keyword evidence="3" id="KW-1185">Reference proteome</keyword>
<dbReference type="Proteomes" id="UP000577707">
    <property type="component" value="Unassembled WGS sequence"/>
</dbReference>
<keyword evidence="1" id="KW-0472">Membrane</keyword>
<dbReference type="EMBL" id="JACHXG010000001">
    <property type="protein sequence ID" value="MBB3087732.1"/>
    <property type="molecule type" value="Genomic_DNA"/>
</dbReference>
<dbReference type="RefSeq" id="WP_183542147.1">
    <property type="nucleotide sequence ID" value="NZ_BMQT01000001.1"/>
</dbReference>
<proteinExistence type="predicted"/>
<sequence>MSSATYAPVTPPHGQRRGGTLAAIVLGLLGAPLLLVGSGLAIATGPDDVMVGKETPIAQGAAYSTPEAFAFDQLPVTVRVQGSGETYIGVGNPVDVLDVVEDTNAVEIAKTPLTRVSGTAGSGEPVPDASGAPWWHESVSGTGTQELKVTLAGEPVSFLAASRNGTPIKLSFGYRLDGLFATALVGAGLGTLLVLGAVLLLRAGRGRRDQWEPPQMPPVRYAPHALMGAIPTAPTVAVPSGPVPGPAQRPPAPGLYRRLRTAAGIGVLGLGLAGCSMPASVELATASKVSMQKKAVDEVIADWNKRNNKAIKANQPGKWKAEAWAEADSGPVLAKDQLASAAGKGFDLQDRAPTWVAVPGRVWSVQLSEYPMWAVVEVEVKGDKKAKLTRMAVYEQQDALSPWKVRSSLAVRKKVVPPEIEGAAPASPEAMKQVQDLAGKIDAYLEKPRKGKKRIAGLGGSKALADPGSDIAAYAADMGVDMVKTTAEPFDETSTRVVQTPDGVLAILDFTVDSTVGGQDGEWEWNPPYDEFRSRAGKNLSIRTAVTVALTVPNQGDPTVIGVDYGEIMGAKVQG</sequence>